<gene>
    <name evidence="4" type="ORF">NP493_89g05021</name>
</gene>
<name>A0AAD9P890_RIDPI</name>
<keyword evidence="5" id="KW-1185">Reference proteome</keyword>
<dbReference type="InterPro" id="IPR008979">
    <property type="entry name" value="Galactose-bd-like_sf"/>
</dbReference>
<evidence type="ECO:0000256" key="1">
    <source>
        <dbReference type="ARBA" id="ARBA00004370"/>
    </source>
</evidence>
<dbReference type="Pfam" id="PF23263">
    <property type="entry name" value="C8-3_MUC4"/>
    <property type="match status" value="1"/>
</dbReference>
<evidence type="ECO:0000313" key="5">
    <source>
        <dbReference type="Proteomes" id="UP001209878"/>
    </source>
</evidence>
<protein>
    <recommendedName>
        <fullName evidence="3">Reverse transcriptase domain-containing protein</fullName>
    </recommendedName>
</protein>
<dbReference type="PROSITE" id="PS50878">
    <property type="entry name" value="RT_POL"/>
    <property type="match status" value="1"/>
</dbReference>
<proteinExistence type="predicted"/>
<accession>A0AAD9P890</accession>
<dbReference type="Pfam" id="PF00078">
    <property type="entry name" value="RVT_1"/>
    <property type="match status" value="1"/>
</dbReference>
<dbReference type="InterPro" id="IPR056619">
    <property type="entry name" value="C8-3_MUC4"/>
</dbReference>
<feature type="domain" description="Reverse transcriptase" evidence="3">
    <location>
        <begin position="1"/>
        <end position="152"/>
    </location>
</feature>
<dbReference type="PANTHER" id="PTHR33332">
    <property type="entry name" value="REVERSE TRANSCRIPTASE DOMAIN-CONTAINING PROTEIN"/>
    <property type="match status" value="1"/>
</dbReference>
<evidence type="ECO:0000256" key="2">
    <source>
        <dbReference type="ARBA" id="ARBA00023136"/>
    </source>
</evidence>
<comment type="subcellular location">
    <subcellularLocation>
        <location evidence="1">Membrane</location>
    </subcellularLocation>
</comment>
<dbReference type="Proteomes" id="UP001209878">
    <property type="component" value="Unassembled WGS sequence"/>
</dbReference>
<dbReference type="SUPFAM" id="SSF49785">
    <property type="entry name" value="Galactose-binding domain-like"/>
    <property type="match status" value="1"/>
</dbReference>
<dbReference type="AlphaFoldDB" id="A0AAD9P890"/>
<dbReference type="Gene3D" id="2.60.120.260">
    <property type="entry name" value="Galactose-binding domain-like"/>
    <property type="match status" value="1"/>
</dbReference>
<organism evidence="4 5">
    <name type="scientific">Ridgeia piscesae</name>
    <name type="common">Tubeworm</name>
    <dbReference type="NCBI Taxonomy" id="27915"/>
    <lineage>
        <taxon>Eukaryota</taxon>
        <taxon>Metazoa</taxon>
        <taxon>Spiralia</taxon>
        <taxon>Lophotrochozoa</taxon>
        <taxon>Annelida</taxon>
        <taxon>Polychaeta</taxon>
        <taxon>Sedentaria</taxon>
        <taxon>Canalipalpata</taxon>
        <taxon>Sabellida</taxon>
        <taxon>Siboglinidae</taxon>
        <taxon>Ridgeia</taxon>
    </lineage>
</organism>
<evidence type="ECO:0000313" key="4">
    <source>
        <dbReference type="EMBL" id="KAK2190021.1"/>
    </source>
</evidence>
<keyword evidence="2" id="KW-0472">Membrane</keyword>
<comment type="caution">
    <text evidence="4">The sequence shown here is derived from an EMBL/GenBank/DDBJ whole genome shotgun (WGS) entry which is preliminary data.</text>
</comment>
<dbReference type="InterPro" id="IPR000477">
    <property type="entry name" value="RT_dom"/>
</dbReference>
<dbReference type="EMBL" id="JAODUO010000091">
    <property type="protein sequence ID" value="KAK2190021.1"/>
    <property type="molecule type" value="Genomic_DNA"/>
</dbReference>
<dbReference type="GO" id="GO:0016020">
    <property type="term" value="C:membrane"/>
    <property type="evidence" value="ECO:0007669"/>
    <property type="project" value="UniProtKB-SubCell"/>
</dbReference>
<sequence>MLLVDFSSAFDKINHNILIRRLSLRYGFVGKTLDWMISYLKERTQRVVIGDQSSSTTTLTRGVPQGSVLGPLLFSLYVQPIGDIIRAHGLSINMPMIYTHLDMKKQVSQTTSAYSFYLRNINHISRLLPRPTKERVVNAIITSRLDNCNALLYVPPLDDVIIDVSKSEDGVSSQRCASIKSDLLLGETRHIHCVEGVKGRFVNITVPGSKKTLRLCRVQVYGTAGYASESFPSILGTDVTGTAVSSEVMEHWRFAMLVLVDTIAAFDTIKIDILLNTLVSRYNFGGTALDWFRSYLTGRSRNVNRDVFNARKNVSATASKKFGLKINVKKSEVLYKPNSTRAREEDIMVDGNKLNSVLEFNYIGSTITSNGCIDDEIQRRMAKVRIKEQNNSLFKNGLSKNTADVKLRRSTKHITPQKLCGNVAECRHDYKATGNIEVARASVYANATFMKASQSAVFDCGANNPCSTIQRAWSISVFRYKDINKYVKCIGATHCTVETCPGSERYLQALGRCL</sequence>
<reference evidence="4" key="1">
    <citation type="journal article" date="2023" name="Mol. Biol. Evol.">
        <title>Third-Generation Sequencing Reveals the Adaptive Role of the Epigenome in Three Deep-Sea Polychaetes.</title>
        <authorList>
            <person name="Perez M."/>
            <person name="Aroh O."/>
            <person name="Sun Y."/>
            <person name="Lan Y."/>
            <person name="Juniper S.K."/>
            <person name="Young C.R."/>
            <person name="Angers B."/>
            <person name="Qian P.Y."/>
        </authorList>
    </citation>
    <scope>NUCLEOTIDE SEQUENCE</scope>
    <source>
        <strain evidence="4">R07B-5</strain>
    </source>
</reference>
<evidence type="ECO:0000259" key="3">
    <source>
        <dbReference type="PROSITE" id="PS50878"/>
    </source>
</evidence>